<sequence>MQDYLSKPEHASAPPRAEDLFKSYQVNSVEVSAIKGWLKAGWEDIKVNPAASLAYGAIFALVGIVLSIISASNPAFFVSTATGFLLVGPFLALGLYELSRRIEQGEPVKFMSSVVAMERNTIGLALYAVGLSLLMVFWVRMAAVVTGIFFNSTTLAQEGYAGLITGLLSMEQGWIFTLLFMVVGLLFALVAFVVSVVSVPMLLDRKADIVTAATTSVRAVLKSPLTMLCWAATITAVIGLGILTFDIGLIVAMPLIAHASWHVYRDVVVHAEDDPEAVAPVD</sequence>
<feature type="transmembrane region" description="Helical" evidence="1">
    <location>
        <begin position="124"/>
        <end position="150"/>
    </location>
</feature>
<accession>A0A6S6SRR4</accession>
<keyword evidence="1" id="KW-0472">Membrane</keyword>
<feature type="transmembrane region" description="Helical" evidence="1">
    <location>
        <begin position="174"/>
        <end position="203"/>
    </location>
</feature>
<dbReference type="EMBL" id="CACVAV010000138">
    <property type="protein sequence ID" value="CAA6808863.1"/>
    <property type="molecule type" value="Genomic_DNA"/>
</dbReference>
<keyword evidence="1" id="KW-1133">Transmembrane helix</keyword>
<name>A0A6S6SRR4_9GAMM</name>
<dbReference type="Pfam" id="PF09955">
    <property type="entry name" value="DUF2189"/>
    <property type="match status" value="1"/>
</dbReference>
<feature type="transmembrane region" description="Helical" evidence="1">
    <location>
        <begin position="224"/>
        <end position="257"/>
    </location>
</feature>
<protein>
    <recommendedName>
        <fullName evidence="3">DUF2189 domain-containing protein</fullName>
    </recommendedName>
</protein>
<evidence type="ECO:0000313" key="2">
    <source>
        <dbReference type="EMBL" id="CAA6808863.1"/>
    </source>
</evidence>
<feature type="transmembrane region" description="Helical" evidence="1">
    <location>
        <begin position="75"/>
        <end position="96"/>
    </location>
</feature>
<proteinExistence type="predicted"/>
<dbReference type="InterPro" id="IPR018692">
    <property type="entry name" value="DUF2189"/>
</dbReference>
<evidence type="ECO:0008006" key="3">
    <source>
        <dbReference type="Google" id="ProtNLM"/>
    </source>
</evidence>
<dbReference type="AlphaFoldDB" id="A0A6S6SRR4"/>
<feature type="transmembrane region" description="Helical" evidence="1">
    <location>
        <begin position="50"/>
        <end position="69"/>
    </location>
</feature>
<evidence type="ECO:0000256" key="1">
    <source>
        <dbReference type="SAM" id="Phobius"/>
    </source>
</evidence>
<keyword evidence="1" id="KW-0812">Transmembrane</keyword>
<organism evidence="2">
    <name type="scientific">uncultured Thiotrichaceae bacterium</name>
    <dbReference type="NCBI Taxonomy" id="298394"/>
    <lineage>
        <taxon>Bacteria</taxon>
        <taxon>Pseudomonadati</taxon>
        <taxon>Pseudomonadota</taxon>
        <taxon>Gammaproteobacteria</taxon>
        <taxon>Thiotrichales</taxon>
        <taxon>Thiotrichaceae</taxon>
        <taxon>environmental samples</taxon>
    </lineage>
</organism>
<gene>
    <name evidence="2" type="ORF">HELGO_WM34887</name>
</gene>
<reference evidence="2" key="1">
    <citation type="submission" date="2020-01" db="EMBL/GenBank/DDBJ databases">
        <authorList>
            <person name="Meier V. D."/>
            <person name="Meier V D."/>
        </authorList>
    </citation>
    <scope>NUCLEOTIDE SEQUENCE</scope>
    <source>
        <strain evidence="2">HLG_WM_MAG_08</strain>
    </source>
</reference>